<protein>
    <recommendedName>
        <fullName evidence="3">Phage protein</fullName>
    </recommendedName>
</protein>
<dbReference type="RefSeq" id="WP_075806185.1">
    <property type="nucleotide sequence ID" value="NZ_MKZO01000067.1"/>
</dbReference>
<reference evidence="1 2" key="1">
    <citation type="submission" date="2016-10" db="EMBL/GenBank/DDBJ databases">
        <title>Genome Sequence of Pseudomonas putida GM4FR.</title>
        <authorList>
            <person name="Poehlein A."/>
            <person name="Wemheuer F."/>
            <person name="Hollensteiner J."/>
            <person name="Wemheuer B."/>
        </authorList>
    </citation>
    <scope>NUCLEOTIDE SEQUENCE [LARGE SCALE GENOMIC DNA]</scope>
    <source>
        <strain evidence="1 2">GM4FR</strain>
    </source>
</reference>
<organism evidence="1 2">
    <name type="scientific">Pseudomonas putida</name>
    <name type="common">Arthrobacter siderocapsulatus</name>
    <dbReference type="NCBI Taxonomy" id="303"/>
    <lineage>
        <taxon>Bacteria</taxon>
        <taxon>Pseudomonadati</taxon>
        <taxon>Pseudomonadota</taxon>
        <taxon>Gammaproteobacteria</taxon>
        <taxon>Pseudomonadales</taxon>
        <taxon>Pseudomonadaceae</taxon>
        <taxon>Pseudomonas</taxon>
    </lineage>
</organism>
<proteinExistence type="predicted"/>
<sequence length="168" mass="18041">MSDLNALHQAISASIEAAMPQLATVGSYAVVQQETPLPALFHGIVDLKPGIDPGDGHSRVVATFEARISTDGSRAQAPLETVTLAAQLMVLLRKQYWGIDFVEEAIGIQAVPTTTSSSTWTVQWQQALHLGEAQWPWPNQPPGTLVLAFDPDAGPGHESDYKAPEDFA</sequence>
<evidence type="ECO:0000313" key="1">
    <source>
        <dbReference type="EMBL" id="OLS59615.1"/>
    </source>
</evidence>
<gene>
    <name evidence="1" type="ORF">PSEMO_55860</name>
</gene>
<name>A0A1Q9QWV0_PSEPU</name>
<accession>A0A1Q9QWV0</accession>
<evidence type="ECO:0008006" key="3">
    <source>
        <dbReference type="Google" id="ProtNLM"/>
    </source>
</evidence>
<dbReference type="AlphaFoldDB" id="A0A1Q9QWV0"/>
<dbReference type="EMBL" id="MKZO01000067">
    <property type="protein sequence ID" value="OLS59615.1"/>
    <property type="molecule type" value="Genomic_DNA"/>
</dbReference>
<dbReference type="OrthoDB" id="5464992at2"/>
<comment type="caution">
    <text evidence="1">The sequence shown here is derived from an EMBL/GenBank/DDBJ whole genome shotgun (WGS) entry which is preliminary data.</text>
</comment>
<dbReference type="Proteomes" id="UP000186736">
    <property type="component" value="Unassembled WGS sequence"/>
</dbReference>
<evidence type="ECO:0000313" key="2">
    <source>
        <dbReference type="Proteomes" id="UP000186736"/>
    </source>
</evidence>